<keyword evidence="8" id="KW-0456">Lyase</keyword>
<evidence type="ECO:0000256" key="4">
    <source>
        <dbReference type="ARBA" id="ARBA00023004"/>
    </source>
</evidence>
<dbReference type="GO" id="GO:0046872">
    <property type="term" value="F:metal ion binding"/>
    <property type="evidence" value="ECO:0007669"/>
    <property type="project" value="UniProtKB-KW"/>
</dbReference>
<comment type="caution">
    <text evidence="8">The sequence shown here is derived from an EMBL/GenBank/DDBJ whole genome shotgun (WGS) entry which is preliminary data.</text>
</comment>
<sequence>MEAYEPDKWSRPAMWQEQLPEMKVQCHLCPLECVLHPGQTGICRTRINNEGVVYTQAYGNPCSISIDPIEKKPLFHFFPGSGIYSLSTAGCNFRCLNCQNWQISQASPRTLQHFELTPLEVVQQALRHDTDSIAFTYTEPTVFYEYLLDTASIAKEKGLKTVFISNGFINKKPLAGLMPWLDAANIDLKCFDDEIYRHLDGGRLQPVLDTLKMLKAGGVWLEITNLLVPGYTDSPEMILVMCEWLVANGFADTPLHFSRFFPTYKLKEIPSTAETVLIHAKAIAEKCGMRFVYIGNVPDLHGENTICPVCRQLLIERVGYRVKSNYIHHGRCVFCGEPIPGVWQ</sequence>
<evidence type="ECO:0000256" key="6">
    <source>
        <dbReference type="PIRSR" id="PIRSR004869-50"/>
    </source>
</evidence>
<dbReference type="InterPro" id="IPR007197">
    <property type="entry name" value="rSAM"/>
</dbReference>
<keyword evidence="5 6" id="KW-0411">Iron-sulfur</keyword>
<evidence type="ECO:0000313" key="9">
    <source>
        <dbReference type="Proteomes" id="UP000076586"/>
    </source>
</evidence>
<reference evidence="9" key="1">
    <citation type="submission" date="2016-04" db="EMBL/GenBank/DDBJ databases">
        <title>Draft genome sequence of Paludibacter jiangxiensis strain NM7.</title>
        <authorList>
            <person name="Qiu Y."/>
            <person name="Matsuura N."/>
            <person name="Ohashi A."/>
            <person name="Tourlousse M.D."/>
            <person name="Sekiguchi Y."/>
        </authorList>
    </citation>
    <scope>NUCLEOTIDE SEQUENCE [LARGE SCALE GENOMIC DNA]</scope>
    <source>
        <strain evidence="9">NM7</strain>
    </source>
</reference>
<dbReference type="SFLD" id="SFLDS00029">
    <property type="entry name" value="Radical_SAM"/>
    <property type="match status" value="1"/>
</dbReference>
<protein>
    <submittedName>
        <fullName evidence="8">Pyruvate formate lyase activating enzyme</fullName>
    </submittedName>
</protein>
<keyword evidence="4 6" id="KW-0408">Iron</keyword>
<dbReference type="InterPro" id="IPR027596">
    <property type="entry name" value="AmmeMemoSam_rS"/>
</dbReference>
<dbReference type="SFLD" id="SFLDG01101">
    <property type="entry name" value="Uncharacterised_Radical_SAM_Su"/>
    <property type="match status" value="1"/>
</dbReference>
<evidence type="ECO:0000256" key="5">
    <source>
        <dbReference type="ARBA" id="ARBA00023014"/>
    </source>
</evidence>
<accession>A0A161L8U0</accession>
<dbReference type="STRING" id="681398.PJIAN_4205"/>
<dbReference type="InterPro" id="IPR016431">
    <property type="entry name" value="Pyrv-formate_lyase-activ_prd"/>
</dbReference>
<organism evidence="8 9">
    <name type="scientific">Paludibacter jiangxiensis</name>
    <dbReference type="NCBI Taxonomy" id="681398"/>
    <lineage>
        <taxon>Bacteria</taxon>
        <taxon>Pseudomonadati</taxon>
        <taxon>Bacteroidota</taxon>
        <taxon>Bacteroidia</taxon>
        <taxon>Bacteroidales</taxon>
        <taxon>Paludibacteraceae</taxon>
        <taxon>Paludibacter</taxon>
    </lineage>
</organism>
<dbReference type="InterPro" id="IPR013785">
    <property type="entry name" value="Aldolase_TIM"/>
</dbReference>
<dbReference type="AlphaFoldDB" id="A0A161L8U0"/>
<dbReference type="OrthoDB" id="9781783at2"/>
<dbReference type="CDD" id="cd01335">
    <property type="entry name" value="Radical_SAM"/>
    <property type="match status" value="1"/>
</dbReference>
<dbReference type="Pfam" id="PF04055">
    <property type="entry name" value="Radical_SAM"/>
    <property type="match status" value="1"/>
</dbReference>
<dbReference type="PROSITE" id="PS51918">
    <property type="entry name" value="RADICAL_SAM"/>
    <property type="match status" value="1"/>
</dbReference>
<feature type="binding site" evidence="6">
    <location>
        <position position="95"/>
    </location>
    <ligand>
        <name>[4Fe-4S] cluster</name>
        <dbReference type="ChEBI" id="CHEBI:49883"/>
        <note>4Fe-4S-S-AdoMet</note>
    </ligand>
</feature>
<evidence type="ECO:0000313" key="8">
    <source>
        <dbReference type="EMBL" id="GAT63664.1"/>
    </source>
</evidence>
<proteinExistence type="predicted"/>
<dbReference type="EMBL" id="BDCR01000004">
    <property type="protein sequence ID" value="GAT63664.1"/>
    <property type="molecule type" value="Genomic_DNA"/>
</dbReference>
<keyword evidence="2 6" id="KW-0949">S-adenosyl-L-methionine</keyword>
<dbReference type="InterPro" id="IPR034457">
    <property type="entry name" value="Organic_radical-activating"/>
</dbReference>
<evidence type="ECO:0000259" key="7">
    <source>
        <dbReference type="PROSITE" id="PS51918"/>
    </source>
</evidence>
<reference evidence="9" key="2">
    <citation type="journal article" date="2017" name="Genome Announc.">
        <title>Draft genome sequence of Paludibacter jiangxiensis NM7(T), a propionate-producing fermentative bacterium.</title>
        <authorList>
            <person name="Qiu Y.-L."/>
            <person name="Tourlousse D.M."/>
            <person name="Matsuura N."/>
            <person name="Ohashi A."/>
            <person name="Sekiguchi Y."/>
        </authorList>
    </citation>
    <scope>NUCLEOTIDE SEQUENCE [LARGE SCALE GENOMIC DNA]</scope>
    <source>
        <strain evidence="9">NM7</strain>
    </source>
</reference>
<dbReference type="RefSeq" id="WP_068705082.1">
    <property type="nucleotide sequence ID" value="NZ_BDCR01000004.1"/>
</dbReference>
<dbReference type="Gene3D" id="3.20.20.70">
    <property type="entry name" value="Aldolase class I"/>
    <property type="match status" value="1"/>
</dbReference>
<evidence type="ECO:0000256" key="2">
    <source>
        <dbReference type="ARBA" id="ARBA00022691"/>
    </source>
</evidence>
<evidence type="ECO:0000256" key="1">
    <source>
        <dbReference type="ARBA" id="ARBA00022485"/>
    </source>
</evidence>
<dbReference type="PIRSF" id="PIRSF004869">
    <property type="entry name" value="PflX_prd"/>
    <property type="match status" value="1"/>
</dbReference>
<feature type="binding site" evidence="6">
    <location>
        <position position="91"/>
    </location>
    <ligand>
        <name>[4Fe-4S] cluster</name>
        <dbReference type="ChEBI" id="CHEBI:49883"/>
        <note>4Fe-4S-S-AdoMet</note>
    </ligand>
</feature>
<feature type="domain" description="Radical SAM core" evidence="7">
    <location>
        <begin position="76"/>
        <end position="290"/>
    </location>
</feature>
<dbReference type="GO" id="GO:0016829">
    <property type="term" value="F:lyase activity"/>
    <property type="evidence" value="ECO:0007669"/>
    <property type="project" value="UniProtKB-KW"/>
</dbReference>
<dbReference type="PANTHER" id="PTHR30352">
    <property type="entry name" value="PYRUVATE FORMATE-LYASE-ACTIVATING ENZYME"/>
    <property type="match status" value="1"/>
</dbReference>
<gene>
    <name evidence="8" type="ORF">PJIAN_4205</name>
</gene>
<dbReference type="NCBIfam" id="TIGR04337">
    <property type="entry name" value="AmmeMemoSam_rS"/>
    <property type="match status" value="1"/>
</dbReference>
<keyword evidence="1" id="KW-0004">4Fe-4S</keyword>
<keyword evidence="8" id="KW-0670">Pyruvate</keyword>
<dbReference type="PANTHER" id="PTHR30352:SF5">
    <property type="entry name" value="PYRUVATE FORMATE-LYASE 1-ACTIVATING ENZYME"/>
    <property type="match status" value="1"/>
</dbReference>
<feature type="binding site" evidence="6">
    <location>
        <position position="98"/>
    </location>
    <ligand>
        <name>[4Fe-4S] cluster</name>
        <dbReference type="ChEBI" id="CHEBI:49883"/>
        <note>4Fe-4S-S-AdoMet</note>
    </ligand>
</feature>
<keyword evidence="3 6" id="KW-0479">Metal-binding</keyword>
<keyword evidence="9" id="KW-1185">Reference proteome</keyword>
<dbReference type="GO" id="GO:0051539">
    <property type="term" value="F:4 iron, 4 sulfur cluster binding"/>
    <property type="evidence" value="ECO:0007669"/>
    <property type="project" value="UniProtKB-KW"/>
</dbReference>
<evidence type="ECO:0000256" key="3">
    <source>
        <dbReference type="ARBA" id="ARBA00022723"/>
    </source>
</evidence>
<dbReference type="SUPFAM" id="SSF102114">
    <property type="entry name" value="Radical SAM enzymes"/>
    <property type="match status" value="1"/>
</dbReference>
<name>A0A161L8U0_9BACT</name>
<dbReference type="Proteomes" id="UP000076586">
    <property type="component" value="Unassembled WGS sequence"/>
</dbReference>
<dbReference type="InterPro" id="IPR058240">
    <property type="entry name" value="rSAM_sf"/>
</dbReference>
<comment type="cofactor">
    <cofactor evidence="6">
        <name>[4Fe-4S] cluster</name>
        <dbReference type="ChEBI" id="CHEBI:49883"/>
    </cofactor>
    <text evidence="6">Binds 1 [4Fe-4S] cluster. The cluster is coordinated with 3 cysteines and an exchangeable S-adenosyl-L-methionine.</text>
</comment>